<protein>
    <submittedName>
        <fullName evidence="1">Uncharacterized protein</fullName>
    </submittedName>
</protein>
<dbReference type="GeneID" id="62153473"/>
<dbReference type="RefSeq" id="XP_038728767.1">
    <property type="nucleotide sequence ID" value="XM_038880400.1"/>
</dbReference>
<gene>
    <name evidence="1" type="ORF">EAE97_009885</name>
</gene>
<evidence type="ECO:0000313" key="2">
    <source>
        <dbReference type="Proteomes" id="UP000710849"/>
    </source>
</evidence>
<evidence type="ECO:0000313" key="1">
    <source>
        <dbReference type="EMBL" id="KAF7928087.1"/>
    </source>
</evidence>
<reference evidence="1 2" key="1">
    <citation type="journal article" date="2020" name="Genome Biol. Evol.">
        <title>Comparative genomics of Sclerotiniaceae.</title>
        <authorList>
            <person name="Valero Jimenez C.A."/>
            <person name="Steentjes M."/>
            <person name="Scholten O.E."/>
            <person name="Van Kan J.A.L."/>
        </authorList>
    </citation>
    <scope>NUCLEOTIDE SEQUENCE [LARGE SCALE GENOMIC DNA]</scope>
    <source>
        <strain evidence="1 2">MUCL 94</strain>
    </source>
</reference>
<name>A0A9P5HZT7_9HELO</name>
<dbReference type="AlphaFoldDB" id="A0A9P5HZT7"/>
<organism evidence="1 2">
    <name type="scientific">Botrytis byssoidea</name>
    <dbReference type="NCBI Taxonomy" id="139641"/>
    <lineage>
        <taxon>Eukaryota</taxon>
        <taxon>Fungi</taxon>
        <taxon>Dikarya</taxon>
        <taxon>Ascomycota</taxon>
        <taxon>Pezizomycotina</taxon>
        <taxon>Leotiomycetes</taxon>
        <taxon>Helotiales</taxon>
        <taxon>Sclerotiniaceae</taxon>
        <taxon>Botrytis</taxon>
    </lineage>
</organism>
<sequence length="89" mass="10087">MSSVGAFADFSFKESSKLGQDDHFSFADGILTISAYLCYRARVNERLSMPIEKQLRRSQQHRSCDDPGNNSCDCCPPVLLQKWRLKTPS</sequence>
<dbReference type="EMBL" id="RCSW01000024">
    <property type="protein sequence ID" value="KAF7928087.1"/>
    <property type="molecule type" value="Genomic_DNA"/>
</dbReference>
<proteinExistence type="predicted"/>
<accession>A0A9P5HZT7</accession>
<keyword evidence="2" id="KW-1185">Reference proteome</keyword>
<dbReference type="Proteomes" id="UP000710849">
    <property type="component" value="Unassembled WGS sequence"/>
</dbReference>
<comment type="caution">
    <text evidence="1">The sequence shown here is derived from an EMBL/GenBank/DDBJ whole genome shotgun (WGS) entry which is preliminary data.</text>
</comment>